<dbReference type="InterPro" id="IPR039660">
    <property type="entry name" value="Ribosomal_eL14"/>
</dbReference>
<dbReference type="SUPFAM" id="SSF50104">
    <property type="entry name" value="Translation proteins SH3-like domain"/>
    <property type="match status" value="1"/>
</dbReference>
<dbReference type="OrthoDB" id="1875589at2759"/>
<dbReference type="Gene3D" id="2.30.30.30">
    <property type="match status" value="1"/>
</dbReference>
<dbReference type="PANTHER" id="PTHR11127">
    <property type="entry name" value="60S RIBOSOMAL PROTEIN L14"/>
    <property type="match status" value="1"/>
</dbReference>
<keyword evidence="6" id="KW-1185">Reference proteome</keyword>
<dbReference type="Pfam" id="PF01929">
    <property type="entry name" value="Ribosomal_L14e"/>
    <property type="match status" value="1"/>
</dbReference>
<dbReference type="Gene3D" id="6.10.250.2270">
    <property type="match status" value="1"/>
</dbReference>
<organism evidence="5 6">
    <name type="scientific">Sphaeroforma arctica JP610</name>
    <dbReference type="NCBI Taxonomy" id="667725"/>
    <lineage>
        <taxon>Eukaryota</taxon>
        <taxon>Ichthyosporea</taxon>
        <taxon>Ichthyophonida</taxon>
        <taxon>Sphaeroforma</taxon>
    </lineage>
</organism>
<dbReference type="InterPro" id="IPR014722">
    <property type="entry name" value="Rib_uL2_dom2"/>
</dbReference>
<evidence type="ECO:0000313" key="5">
    <source>
        <dbReference type="EMBL" id="KNC84523.1"/>
    </source>
</evidence>
<dbReference type="eggNOG" id="KOG3421">
    <property type="taxonomic scope" value="Eukaryota"/>
</dbReference>
<dbReference type="GO" id="GO:0006412">
    <property type="term" value="P:translation"/>
    <property type="evidence" value="ECO:0007669"/>
    <property type="project" value="InterPro"/>
</dbReference>
<dbReference type="RefSeq" id="XP_014158425.1">
    <property type="nucleotide sequence ID" value="XM_014302950.1"/>
</dbReference>
<evidence type="ECO:0000256" key="3">
    <source>
        <dbReference type="ARBA" id="ARBA00023274"/>
    </source>
</evidence>
<evidence type="ECO:0000313" key="6">
    <source>
        <dbReference type="Proteomes" id="UP000054560"/>
    </source>
</evidence>
<gene>
    <name evidence="5" type="ORF">SARC_03269</name>
</gene>
<dbReference type="GO" id="GO:0003735">
    <property type="term" value="F:structural constituent of ribosome"/>
    <property type="evidence" value="ECO:0007669"/>
    <property type="project" value="InterPro"/>
</dbReference>
<keyword evidence="2" id="KW-0689">Ribosomal protein</keyword>
<evidence type="ECO:0000256" key="2">
    <source>
        <dbReference type="ARBA" id="ARBA00022980"/>
    </source>
</evidence>
<dbReference type="GO" id="GO:0022625">
    <property type="term" value="C:cytosolic large ribosomal subunit"/>
    <property type="evidence" value="ECO:0007669"/>
    <property type="project" value="TreeGrafter"/>
</dbReference>
<keyword evidence="3" id="KW-0687">Ribonucleoprotein</keyword>
<dbReference type="AlphaFoldDB" id="A0A0L0G8F6"/>
<name>A0A0L0G8F6_9EUKA</name>
<dbReference type="InterPro" id="IPR002784">
    <property type="entry name" value="Ribosomal_eL14_dom"/>
</dbReference>
<dbReference type="GeneID" id="25903773"/>
<dbReference type="InterPro" id="IPR008991">
    <property type="entry name" value="Translation_prot_SH3-like_sf"/>
</dbReference>
<proteinExistence type="inferred from homology"/>
<dbReference type="PANTHER" id="PTHR11127:SF2">
    <property type="entry name" value="LARGE RIBOSOMAL SUBUNIT PROTEIN EL14"/>
    <property type="match status" value="1"/>
</dbReference>
<dbReference type="GO" id="GO:0003723">
    <property type="term" value="F:RNA binding"/>
    <property type="evidence" value="ECO:0007669"/>
    <property type="project" value="InterPro"/>
</dbReference>
<feature type="domain" description="Large ribosomal subunit protein eL14" evidence="4">
    <location>
        <begin position="44"/>
        <end position="118"/>
    </location>
</feature>
<dbReference type="GO" id="GO:0042273">
    <property type="term" value="P:ribosomal large subunit biogenesis"/>
    <property type="evidence" value="ECO:0007669"/>
    <property type="project" value="TreeGrafter"/>
</dbReference>
<reference evidence="5 6" key="1">
    <citation type="submission" date="2011-02" db="EMBL/GenBank/DDBJ databases">
        <title>The Genome Sequence of Sphaeroforma arctica JP610.</title>
        <authorList>
            <consortium name="The Broad Institute Genome Sequencing Platform"/>
            <person name="Russ C."/>
            <person name="Cuomo C."/>
            <person name="Young S.K."/>
            <person name="Zeng Q."/>
            <person name="Gargeya S."/>
            <person name="Alvarado L."/>
            <person name="Berlin A."/>
            <person name="Chapman S.B."/>
            <person name="Chen Z."/>
            <person name="Freedman E."/>
            <person name="Gellesch M."/>
            <person name="Goldberg J."/>
            <person name="Griggs A."/>
            <person name="Gujja S."/>
            <person name="Heilman E."/>
            <person name="Heiman D."/>
            <person name="Howarth C."/>
            <person name="Mehta T."/>
            <person name="Neiman D."/>
            <person name="Pearson M."/>
            <person name="Roberts A."/>
            <person name="Saif S."/>
            <person name="Shea T."/>
            <person name="Shenoy N."/>
            <person name="Sisk P."/>
            <person name="Stolte C."/>
            <person name="Sykes S."/>
            <person name="White J."/>
            <person name="Yandava C."/>
            <person name="Burger G."/>
            <person name="Gray M.W."/>
            <person name="Holland P.W.H."/>
            <person name="King N."/>
            <person name="Lang F.B.F."/>
            <person name="Roger A.J."/>
            <person name="Ruiz-Trillo I."/>
            <person name="Haas B."/>
            <person name="Nusbaum C."/>
            <person name="Birren B."/>
        </authorList>
    </citation>
    <scope>NUCLEOTIDE SEQUENCE [LARGE SCALE GENOMIC DNA]</scope>
    <source>
        <strain evidence="5 6">JP610</strain>
    </source>
</reference>
<comment type="similarity">
    <text evidence="1">Belongs to the eukaryotic ribosomal protein eL14 family.</text>
</comment>
<dbReference type="STRING" id="667725.A0A0L0G8F6"/>
<evidence type="ECO:0000256" key="1">
    <source>
        <dbReference type="ARBA" id="ARBA00006592"/>
    </source>
</evidence>
<dbReference type="Proteomes" id="UP000054560">
    <property type="component" value="Unassembled WGS sequence"/>
</dbReference>
<dbReference type="CDD" id="cd23702">
    <property type="entry name" value="eL14"/>
    <property type="match status" value="1"/>
</dbReference>
<dbReference type="EMBL" id="KQ241759">
    <property type="protein sequence ID" value="KNC84523.1"/>
    <property type="molecule type" value="Genomic_DNA"/>
</dbReference>
<evidence type="ECO:0000259" key="4">
    <source>
        <dbReference type="Pfam" id="PF01929"/>
    </source>
</evidence>
<accession>A0A0L0G8F6</accession>
<protein>
    <recommendedName>
        <fullName evidence="4">Large ribosomal subunit protein eL14 domain-containing protein</fullName>
    </recommendedName>
</protein>
<sequence length="133" mass="15228">MGYSRFVEIGRVCLVNYGPLNNSLVVVVDVVDGRRALVDGPGVKRQMVSFKRLSLTNLKVEGFVHSATAKIVKKQWEACEIEKKWTESTWAKKLAQREARANTTDFQRFQVMINRKKRSQIINKELAKMKKSA</sequence>